<name>A0A9P1FWI0_9DINO</name>
<keyword evidence="4" id="KW-1185">Reference proteome</keyword>
<organism evidence="1">
    <name type="scientific">Cladocopium goreaui</name>
    <dbReference type="NCBI Taxonomy" id="2562237"/>
    <lineage>
        <taxon>Eukaryota</taxon>
        <taxon>Sar</taxon>
        <taxon>Alveolata</taxon>
        <taxon>Dinophyceae</taxon>
        <taxon>Suessiales</taxon>
        <taxon>Symbiodiniaceae</taxon>
        <taxon>Cladocopium</taxon>
    </lineage>
</organism>
<dbReference type="EMBL" id="CAMXCT030001307">
    <property type="protein sequence ID" value="CAL4776164.1"/>
    <property type="molecule type" value="Genomic_DNA"/>
</dbReference>
<evidence type="ECO:0000313" key="4">
    <source>
        <dbReference type="Proteomes" id="UP001152797"/>
    </source>
</evidence>
<gene>
    <name evidence="1" type="ORF">C1SCF055_LOCUS15972</name>
    <name evidence="2" type="ORF">C1SCF055_LOCUS23342</name>
</gene>
<reference evidence="1" key="1">
    <citation type="submission" date="2022-10" db="EMBL/GenBank/DDBJ databases">
        <authorList>
            <person name="Chen Y."/>
            <person name="Dougan E. K."/>
            <person name="Chan C."/>
            <person name="Rhodes N."/>
            <person name="Thang M."/>
        </authorList>
    </citation>
    <scope>NUCLEOTIDE SEQUENCE</scope>
</reference>
<dbReference type="EMBL" id="CAMXCT010001307">
    <property type="protein sequence ID" value="CAI3988852.1"/>
    <property type="molecule type" value="Genomic_DNA"/>
</dbReference>
<dbReference type="EMBL" id="CAMXCT020002262">
    <property type="protein sequence ID" value="CAL1150285.1"/>
    <property type="molecule type" value="Genomic_DNA"/>
</dbReference>
<accession>A0A9P1FWI0</accession>
<dbReference type="EMBL" id="CAMXCT030002262">
    <property type="protein sequence ID" value="CAL4784222.1"/>
    <property type="molecule type" value="Genomic_DNA"/>
</dbReference>
<sequence length="202" mass="21863">MAAAFAKRLLDAFVDAGLDRQQCDFDEAAGQMIINNDITRVVPIATLFAQYSLCADEAARSKLVDGAMKAFVEGAADVPSSIAETGDRLLPQLWNKQKIAARQMTLPAGFELPHCGLRGELPLDGDLGVVLVCDYGVDGLSIETPVLSKDLSRWGCLANLSQEFCCMLVLDPVGDKQRLLQNILEQRIRLGIINGDVDLSKA</sequence>
<reference evidence="3 4" key="2">
    <citation type="submission" date="2024-05" db="EMBL/GenBank/DDBJ databases">
        <authorList>
            <person name="Chen Y."/>
            <person name="Shah S."/>
            <person name="Dougan E. K."/>
            <person name="Thang M."/>
            <person name="Chan C."/>
        </authorList>
    </citation>
    <scope>NUCLEOTIDE SEQUENCE [LARGE SCALE GENOMIC DNA]</scope>
</reference>
<dbReference type="EMBL" id="CAMXCT020001307">
    <property type="protein sequence ID" value="CAL1142227.1"/>
    <property type="molecule type" value="Genomic_DNA"/>
</dbReference>
<comment type="caution">
    <text evidence="1">The sequence shown here is derived from an EMBL/GenBank/DDBJ whole genome shotgun (WGS) entry which is preliminary data.</text>
</comment>
<dbReference type="AlphaFoldDB" id="A0A9P1FWI0"/>
<evidence type="ECO:0000313" key="1">
    <source>
        <dbReference type="EMBL" id="CAI3988852.1"/>
    </source>
</evidence>
<proteinExistence type="predicted"/>
<evidence type="ECO:0000313" key="2">
    <source>
        <dbReference type="EMBL" id="CAI3996910.1"/>
    </source>
</evidence>
<protein>
    <submittedName>
        <fullName evidence="3">Cns1/TTC4 wheel domain-containing protein</fullName>
    </submittedName>
</protein>
<evidence type="ECO:0000313" key="3">
    <source>
        <dbReference type="EMBL" id="CAL4776164.1"/>
    </source>
</evidence>
<dbReference type="EMBL" id="CAMXCT010002262">
    <property type="protein sequence ID" value="CAI3996910.1"/>
    <property type="molecule type" value="Genomic_DNA"/>
</dbReference>
<dbReference type="Proteomes" id="UP001152797">
    <property type="component" value="Unassembled WGS sequence"/>
</dbReference>